<sequence length="509" mass="53649">MTQQATPGRISPEELIALALDPGSFRTWDRPLPRLAIEEGYAEELAAAKAKSGRDESIITGEGSIEGRRVAVILSEFTFLGGSIGVSAATRITEAIEKATHLGLPLLASPVSGGTRMQEGTAAFVQMARITAAVNAHKRARLPYLVYLRHPTTGGVFASWGSLGHVTAAQPQAMIGFLGPKVYKALFGKEFPAGVQQSENLHRHGKIDAVTHPRHLRKFIIGILTVLNANPDELRTGNHPDSAPAVDDADTGARETQSWPAVTASRLPLRPGLRDFLRVAAGDLVPLGGTAGESPKTLAIALATIGGRGTVVVGLDRKGADGGATFGPAELREARRGMDLAEALGLPLLTVIDTPGAELSKEAEEGGLGQEIALTLAKLLDLRVPTMTLLLGQGAGGGALALFPTDRIVAFSNSWLAPLLPEGASAIVHGNTRHAGAMAQQQRVSASAMFQDGLLDEVLEEPDSFQARSANIFLAKAASAVDQHLRDIATTDLDVLIKDRSRRYVPGRP</sequence>
<dbReference type="Gene3D" id="3.90.226.10">
    <property type="entry name" value="2-enoyl-CoA Hydratase, Chain A, domain 1"/>
    <property type="match status" value="2"/>
</dbReference>
<dbReference type="Proteomes" id="UP000596938">
    <property type="component" value="Unassembled WGS sequence"/>
</dbReference>
<evidence type="ECO:0000256" key="1">
    <source>
        <dbReference type="ARBA" id="ARBA00022679"/>
    </source>
</evidence>
<feature type="domain" description="CoA carboxyltransferase C-terminal" evidence="4">
    <location>
        <begin position="245"/>
        <end position="487"/>
    </location>
</feature>
<dbReference type="RefSeq" id="WP_188810105.1">
    <property type="nucleotide sequence ID" value="NZ_BAAAWV010000001.1"/>
</dbReference>
<dbReference type="PANTHER" id="PTHR42995:SF5">
    <property type="entry name" value="ACETYL-COENZYME A CARBOXYLASE CARBOXYL TRANSFERASE SUBUNIT BETA, CHLOROPLASTIC"/>
    <property type="match status" value="1"/>
</dbReference>
<dbReference type="InterPro" id="IPR029045">
    <property type="entry name" value="ClpP/crotonase-like_dom_sf"/>
</dbReference>
<dbReference type="SUPFAM" id="SSF52096">
    <property type="entry name" value="ClpP/crotonase"/>
    <property type="match status" value="2"/>
</dbReference>
<feature type="domain" description="CoA carboxyltransferase N-terminal" evidence="3">
    <location>
        <begin position="1"/>
        <end position="242"/>
    </location>
</feature>
<dbReference type="Pfam" id="PF01039">
    <property type="entry name" value="Carboxyl_trans"/>
    <property type="match status" value="1"/>
</dbReference>
<dbReference type="PRINTS" id="PR01070">
    <property type="entry name" value="ACCCTRFRASEB"/>
</dbReference>
<comment type="caution">
    <text evidence="5">The sequence shown here is derived from an EMBL/GenBank/DDBJ whole genome shotgun (WGS) entry which is preliminary data.</text>
</comment>
<gene>
    <name evidence="5" type="primary">accD3</name>
    <name evidence="5" type="ORF">GCM10011577_16960</name>
</gene>
<reference evidence="6" key="1">
    <citation type="journal article" date="2019" name="Int. J. Syst. Evol. Microbiol.">
        <title>The Global Catalogue of Microorganisms (GCM) 10K type strain sequencing project: providing services to taxonomists for standard genome sequencing and annotation.</title>
        <authorList>
            <consortium name="The Broad Institute Genomics Platform"/>
            <consortium name="The Broad Institute Genome Sequencing Center for Infectious Disease"/>
            <person name="Wu L."/>
            <person name="Ma J."/>
        </authorList>
    </citation>
    <scope>NUCLEOTIDE SEQUENCE [LARGE SCALE GENOMIC DNA]</scope>
    <source>
        <strain evidence="6">CGMCC 1.1927</strain>
    </source>
</reference>
<evidence type="ECO:0000259" key="4">
    <source>
        <dbReference type="PROSITE" id="PS50989"/>
    </source>
</evidence>
<protein>
    <submittedName>
        <fullName evidence="5">Acetyl-coenzyme A carboxylase carboxyl transferase subunit beta</fullName>
    </submittedName>
</protein>
<evidence type="ECO:0000259" key="3">
    <source>
        <dbReference type="PROSITE" id="PS50980"/>
    </source>
</evidence>
<evidence type="ECO:0000313" key="5">
    <source>
        <dbReference type="EMBL" id="GGG94619.1"/>
    </source>
</evidence>
<dbReference type="InterPro" id="IPR011763">
    <property type="entry name" value="COA_CT_C"/>
</dbReference>
<name>A0ABQ1XIM2_9MICC</name>
<dbReference type="InterPro" id="IPR000438">
    <property type="entry name" value="Acetyl_CoA_COase_Trfase_b_su"/>
</dbReference>
<accession>A0ABQ1XIM2</accession>
<dbReference type="GO" id="GO:0016740">
    <property type="term" value="F:transferase activity"/>
    <property type="evidence" value="ECO:0007669"/>
    <property type="project" value="UniProtKB-KW"/>
</dbReference>
<dbReference type="PROSITE" id="PS50980">
    <property type="entry name" value="COA_CT_NTER"/>
    <property type="match status" value="1"/>
</dbReference>
<dbReference type="InterPro" id="IPR011762">
    <property type="entry name" value="COA_CT_N"/>
</dbReference>
<organism evidence="5 6">
    <name type="scientific">Pseudarthrobacter polychromogenes</name>
    <dbReference type="NCBI Taxonomy" id="1676"/>
    <lineage>
        <taxon>Bacteria</taxon>
        <taxon>Bacillati</taxon>
        <taxon>Actinomycetota</taxon>
        <taxon>Actinomycetes</taxon>
        <taxon>Micrococcales</taxon>
        <taxon>Micrococcaceae</taxon>
        <taxon>Pseudarthrobacter</taxon>
    </lineage>
</organism>
<keyword evidence="6" id="KW-1185">Reference proteome</keyword>
<proteinExistence type="predicted"/>
<dbReference type="PROSITE" id="PS50989">
    <property type="entry name" value="COA_CT_CTER"/>
    <property type="match status" value="1"/>
</dbReference>
<dbReference type="InterPro" id="IPR034733">
    <property type="entry name" value="AcCoA_carboxyl_beta"/>
</dbReference>
<evidence type="ECO:0000256" key="2">
    <source>
        <dbReference type="SAM" id="MobiDB-lite"/>
    </source>
</evidence>
<keyword evidence="1 5" id="KW-0808">Transferase</keyword>
<feature type="region of interest" description="Disordered" evidence="2">
    <location>
        <begin position="234"/>
        <end position="258"/>
    </location>
</feature>
<dbReference type="PANTHER" id="PTHR42995">
    <property type="entry name" value="ACETYL-COENZYME A CARBOXYLASE CARBOXYL TRANSFERASE SUBUNIT BETA, CHLOROPLASTIC"/>
    <property type="match status" value="1"/>
</dbReference>
<dbReference type="EMBL" id="BMKU01000004">
    <property type="protein sequence ID" value="GGG94619.1"/>
    <property type="molecule type" value="Genomic_DNA"/>
</dbReference>
<evidence type="ECO:0000313" key="6">
    <source>
        <dbReference type="Proteomes" id="UP000596938"/>
    </source>
</evidence>